<feature type="domain" description="UvrD-like helicase C-terminal" evidence="16">
    <location>
        <begin position="328"/>
        <end position="640"/>
    </location>
</feature>
<feature type="domain" description="UvrD-like helicase ATP-binding" evidence="15">
    <location>
        <begin position="32"/>
        <end position="327"/>
    </location>
</feature>
<dbReference type="EMBL" id="CP070619">
    <property type="protein sequence ID" value="QSE89612.1"/>
    <property type="molecule type" value="Genomic_DNA"/>
</dbReference>
<dbReference type="RefSeq" id="WP_206005973.1">
    <property type="nucleotide sequence ID" value="NZ_CP070619.1"/>
</dbReference>
<evidence type="ECO:0000256" key="7">
    <source>
        <dbReference type="ARBA" id="ARBA00023125"/>
    </source>
</evidence>
<dbReference type="GO" id="GO:0003678">
    <property type="term" value="F:DNA helicase activity"/>
    <property type="evidence" value="ECO:0007669"/>
    <property type="project" value="UniProtKB-EC"/>
</dbReference>
<evidence type="ECO:0000256" key="5">
    <source>
        <dbReference type="ARBA" id="ARBA00022806"/>
    </source>
</evidence>
<dbReference type="InterPro" id="IPR014016">
    <property type="entry name" value="UvrD-like_ATP-bd"/>
</dbReference>
<dbReference type="Gene3D" id="3.40.50.300">
    <property type="entry name" value="P-loop containing nucleotide triphosphate hydrolases"/>
    <property type="match status" value="2"/>
</dbReference>
<evidence type="ECO:0000256" key="2">
    <source>
        <dbReference type="ARBA" id="ARBA00022741"/>
    </source>
</evidence>
<keyword evidence="6 12" id="KW-0067">ATP-binding</keyword>
<evidence type="ECO:0000313" key="18">
    <source>
        <dbReference type="Proteomes" id="UP000662986"/>
    </source>
</evidence>
<evidence type="ECO:0000256" key="4">
    <source>
        <dbReference type="ARBA" id="ARBA00022801"/>
    </source>
</evidence>
<keyword evidence="9" id="KW-0413">Isomerase</keyword>
<evidence type="ECO:0000256" key="9">
    <source>
        <dbReference type="ARBA" id="ARBA00023235"/>
    </source>
</evidence>
<keyword evidence="4 12" id="KW-0378">Hydrolase</keyword>
<dbReference type="Pfam" id="PF00580">
    <property type="entry name" value="UvrD-helicase"/>
    <property type="match status" value="1"/>
</dbReference>
<organism evidence="17 18">
    <name type="scientific">Rhodococcus pseudokoreensis</name>
    <dbReference type="NCBI Taxonomy" id="2811421"/>
    <lineage>
        <taxon>Bacteria</taxon>
        <taxon>Bacillati</taxon>
        <taxon>Actinomycetota</taxon>
        <taxon>Actinomycetes</taxon>
        <taxon>Mycobacteriales</taxon>
        <taxon>Nocardiaceae</taxon>
        <taxon>Rhodococcus</taxon>
    </lineage>
</organism>
<dbReference type="CDD" id="cd17932">
    <property type="entry name" value="DEXQc_UvrD"/>
    <property type="match status" value="1"/>
</dbReference>
<evidence type="ECO:0000256" key="11">
    <source>
        <dbReference type="ARBA" id="ARBA00048988"/>
    </source>
</evidence>
<dbReference type="InterPro" id="IPR027417">
    <property type="entry name" value="P-loop_NTPase"/>
</dbReference>
<proteinExistence type="inferred from homology"/>
<keyword evidence="3" id="KW-0227">DNA damage</keyword>
<dbReference type="InterPro" id="IPR014017">
    <property type="entry name" value="DNA_helicase_UvrD-like_C"/>
</dbReference>
<keyword evidence="18" id="KW-1185">Reference proteome</keyword>
<evidence type="ECO:0000256" key="3">
    <source>
        <dbReference type="ARBA" id="ARBA00022763"/>
    </source>
</evidence>
<dbReference type="Pfam" id="PF13361">
    <property type="entry name" value="UvrD_C"/>
    <property type="match status" value="1"/>
</dbReference>
<name>A0A974W2Q4_9NOCA</name>
<reference evidence="17 18" key="2">
    <citation type="journal article" date="2022" name="Arch. Microbiol.">
        <title>Rhodococcus pseudokoreensis sp. nov. isolated from the rhizosphere of young M26 apple rootstocks.</title>
        <authorList>
            <person name="Kampfer P."/>
            <person name="Glaeser S.P."/>
            <person name="Blom J."/>
            <person name="Wolf J."/>
            <person name="Benning S."/>
            <person name="Schloter M."/>
            <person name="Neumann-Schaal M."/>
        </authorList>
    </citation>
    <scope>NUCLEOTIDE SEQUENCE [LARGE SCALE GENOMIC DNA]</scope>
    <source>
        <strain evidence="17 18">R79</strain>
    </source>
</reference>
<dbReference type="EC" id="5.6.2.4" evidence="13"/>
<dbReference type="CDD" id="cd18807">
    <property type="entry name" value="SF1_C_UvrD"/>
    <property type="match status" value="2"/>
</dbReference>
<dbReference type="PROSITE" id="PS51217">
    <property type="entry name" value="UVRD_HELICASE_CTER"/>
    <property type="match status" value="1"/>
</dbReference>
<feature type="region of interest" description="Disordered" evidence="14">
    <location>
        <begin position="580"/>
        <end position="602"/>
    </location>
</feature>
<evidence type="ECO:0000256" key="13">
    <source>
        <dbReference type="RuleBase" id="RU364053"/>
    </source>
</evidence>
<reference evidence="17 18" key="1">
    <citation type="journal article" date="2021" name="Microbiol. Resour. Announc.">
        <title>Complete Genome Sequences of Two Rhodococcus sp. Strains with Large and Linear Chromosomes, Isolated from Apple Rhizosphere.</title>
        <authorList>
            <person name="Benning S."/>
            <person name="Brugnone N."/>
            <person name="Siani R."/>
            <person name="Kublik S."/>
            <person name="Schloter M."/>
            <person name="Rad V."/>
        </authorList>
    </citation>
    <scope>NUCLEOTIDE SEQUENCE [LARGE SCALE GENOMIC DNA]</scope>
    <source>
        <strain evidence="17 18">R79</strain>
    </source>
</reference>
<dbReference type="NCBIfam" id="TIGR01073">
    <property type="entry name" value="pcrA"/>
    <property type="match status" value="1"/>
</dbReference>
<comment type="catalytic activity">
    <reaction evidence="10">
        <text>Couples ATP hydrolysis with the unwinding of duplex DNA by translocating in the 3'-5' direction.</text>
        <dbReference type="EC" id="5.6.2.4"/>
    </reaction>
</comment>
<protein>
    <recommendedName>
        <fullName evidence="13">ATP-dependent DNA helicase</fullName>
        <ecNumber evidence="13">5.6.2.4</ecNumber>
    </recommendedName>
</protein>
<gene>
    <name evidence="17" type="primary">pcrA</name>
    <name evidence="17" type="ORF">JWS13_13730</name>
</gene>
<dbReference type="Pfam" id="PF21196">
    <property type="entry name" value="PcrA_UvrD_tudor"/>
    <property type="match status" value="1"/>
</dbReference>
<evidence type="ECO:0000256" key="12">
    <source>
        <dbReference type="PROSITE-ProRule" id="PRU00560"/>
    </source>
</evidence>
<evidence type="ECO:0000313" key="17">
    <source>
        <dbReference type="EMBL" id="QSE89612.1"/>
    </source>
</evidence>
<evidence type="ECO:0000259" key="16">
    <source>
        <dbReference type="PROSITE" id="PS51217"/>
    </source>
</evidence>
<keyword evidence="5 12" id="KW-0347">Helicase</keyword>
<evidence type="ECO:0000259" key="15">
    <source>
        <dbReference type="PROSITE" id="PS51198"/>
    </source>
</evidence>
<feature type="binding site" evidence="12">
    <location>
        <begin position="53"/>
        <end position="60"/>
    </location>
    <ligand>
        <name>ATP</name>
        <dbReference type="ChEBI" id="CHEBI:30616"/>
    </ligand>
</feature>
<feature type="compositionally biased region" description="Low complexity" evidence="14">
    <location>
        <begin position="7"/>
        <end position="27"/>
    </location>
</feature>
<dbReference type="PANTHER" id="PTHR11070:SF2">
    <property type="entry name" value="ATP-DEPENDENT DNA HELICASE SRS2"/>
    <property type="match status" value="1"/>
</dbReference>
<dbReference type="InterPro" id="IPR000212">
    <property type="entry name" value="DNA_helicase_UvrD/REP"/>
</dbReference>
<dbReference type="Gene3D" id="1.10.486.10">
    <property type="entry name" value="PCRA, domain 4"/>
    <property type="match status" value="1"/>
</dbReference>
<accession>A0A974W2Q4</accession>
<dbReference type="InterPro" id="IPR013986">
    <property type="entry name" value="DExx_box_DNA_helicase_dom_sf"/>
</dbReference>
<dbReference type="Gene3D" id="1.10.10.160">
    <property type="match status" value="1"/>
</dbReference>
<dbReference type="InterPro" id="IPR005751">
    <property type="entry name" value="ATP-dep_DNA_helicase_PcrA"/>
</dbReference>
<sequence>MNTISGTASPLSAESTPPAAAPARTGSDALLQGLNPPQREAVVHAGSPLLIVAGAGSGKTAVLTRRIAYLLAERGVMPGQILAITFTNKAAAEMRERVAHLVGPRANSMWVSTFHASCVRILRAQAALLPGLNSNFSIYDADDSRRLLTMIAKDLNIDTKRYSARLLATHISNLKNELIDPEQASADADKEPAELPRLIAKVYGHYQQRLRSANALDFDDLIGETVAMLQAFPQVAEYYRRRFRHVLVDEYQDTNHAQYMLVRELVGGIADGEDADHRVTPAELCVVGDADQSIYAFRGATIRNIEEFERDYPDARTILLEQNYRSTQNILSAANSVISKNTGRREKRLWTDSGEGELITGYVADNEHDEASFVASEIDKLVDSGDAKFGDVAVFYRTNNSSRALEEIFIRLGVPYKVVGGVRFYERKEVRDIVAYLRVLANEDDTVSLRRILNTPRRGIGDRAEACVAVHSEQRGISFAEALRDGGEGRVRLLNTRSQKAIASFLELMDGLRVLMPPETTADDIVPDQLGDIGDVVEAVLERTGYRAELAASSDPQDGARLDNLNELVSVAREFSSDARNAAGLVEPTEDGDVDARDGEPDPGSLAAFLERVSLVADSDQLPDNDEGVVTLMTLHTAKGLEFPVVFVTGWEDGQFPHMRALGDPAELSEERRLAYVGITRARQRLYLTRAVMRSAWGQPIQNPESRFLQEIPSDLVHWRREDPGPRMGSGGAIGGGRARGSGYGQGFGGGSGYGGGSASTPSFGAARSRNNNLVLAVGDRVSHDKYGLGTVLETKGAGPTATVTIDFGSAGKVRLMLIGGVPMIKL</sequence>
<keyword evidence="2 12" id="KW-0547">Nucleotide-binding</keyword>
<evidence type="ECO:0000256" key="1">
    <source>
        <dbReference type="ARBA" id="ARBA00009922"/>
    </source>
</evidence>
<dbReference type="SUPFAM" id="SSF52540">
    <property type="entry name" value="P-loop containing nucleoside triphosphate hydrolases"/>
    <property type="match status" value="1"/>
</dbReference>
<dbReference type="PROSITE" id="PS51198">
    <property type="entry name" value="UVRD_HELICASE_ATP_BIND"/>
    <property type="match status" value="1"/>
</dbReference>
<evidence type="ECO:0000256" key="6">
    <source>
        <dbReference type="ARBA" id="ARBA00022840"/>
    </source>
</evidence>
<comment type="catalytic activity">
    <reaction evidence="11 13">
        <text>ATP + H2O = ADP + phosphate + H(+)</text>
        <dbReference type="Rhea" id="RHEA:13065"/>
        <dbReference type="ChEBI" id="CHEBI:15377"/>
        <dbReference type="ChEBI" id="CHEBI:15378"/>
        <dbReference type="ChEBI" id="CHEBI:30616"/>
        <dbReference type="ChEBI" id="CHEBI:43474"/>
        <dbReference type="ChEBI" id="CHEBI:456216"/>
        <dbReference type="EC" id="5.6.2.4"/>
    </reaction>
</comment>
<keyword evidence="7 13" id="KW-0238">DNA-binding</keyword>
<evidence type="ECO:0000256" key="10">
    <source>
        <dbReference type="ARBA" id="ARBA00034617"/>
    </source>
</evidence>
<feature type="region of interest" description="Disordered" evidence="14">
    <location>
        <begin position="1"/>
        <end position="33"/>
    </location>
</feature>
<comment type="similarity">
    <text evidence="1 13">Belongs to the helicase family. UvrD subfamily.</text>
</comment>
<dbReference type="GO" id="GO:0016787">
    <property type="term" value="F:hydrolase activity"/>
    <property type="evidence" value="ECO:0007669"/>
    <property type="project" value="UniProtKB-KW"/>
</dbReference>
<evidence type="ECO:0000256" key="8">
    <source>
        <dbReference type="ARBA" id="ARBA00023204"/>
    </source>
</evidence>
<dbReference type="PANTHER" id="PTHR11070">
    <property type="entry name" value="UVRD / RECB / PCRA DNA HELICASE FAMILY MEMBER"/>
    <property type="match status" value="1"/>
</dbReference>
<dbReference type="Proteomes" id="UP000662986">
    <property type="component" value="Chromosome"/>
</dbReference>
<evidence type="ECO:0000256" key="14">
    <source>
        <dbReference type="SAM" id="MobiDB-lite"/>
    </source>
</evidence>
<keyword evidence="8" id="KW-0234">DNA repair</keyword>